<protein>
    <submittedName>
        <fullName evidence="1">Uncharacterized protein</fullName>
    </submittedName>
</protein>
<comment type="caution">
    <text evidence="1">The sequence shown here is derived from an EMBL/GenBank/DDBJ whole genome shotgun (WGS) entry which is preliminary data.</text>
</comment>
<name>A0ACC2TSU8_9FUNG</name>
<keyword evidence="2" id="KW-1185">Reference proteome</keyword>
<reference evidence="1" key="1">
    <citation type="submission" date="2022-04" db="EMBL/GenBank/DDBJ databases">
        <title>Genome of the entomopathogenic fungus Entomophthora muscae.</title>
        <authorList>
            <person name="Elya C."/>
            <person name="Lovett B.R."/>
            <person name="Lee E."/>
            <person name="Macias A.M."/>
            <person name="Hajek A.E."/>
            <person name="De Bivort B.L."/>
            <person name="Kasson M.T."/>
            <person name="De Fine Licht H.H."/>
            <person name="Stajich J.E."/>
        </authorList>
    </citation>
    <scope>NUCLEOTIDE SEQUENCE</scope>
    <source>
        <strain evidence="1">Berkeley</strain>
    </source>
</reference>
<evidence type="ECO:0000313" key="1">
    <source>
        <dbReference type="EMBL" id="KAJ9077783.1"/>
    </source>
</evidence>
<proteinExistence type="predicted"/>
<dbReference type="Proteomes" id="UP001165960">
    <property type="component" value="Unassembled WGS sequence"/>
</dbReference>
<dbReference type="EMBL" id="QTSX02002179">
    <property type="protein sequence ID" value="KAJ9077783.1"/>
    <property type="molecule type" value="Genomic_DNA"/>
</dbReference>
<organism evidence="1 2">
    <name type="scientific">Entomophthora muscae</name>
    <dbReference type="NCBI Taxonomy" id="34485"/>
    <lineage>
        <taxon>Eukaryota</taxon>
        <taxon>Fungi</taxon>
        <taxon>Fungi incertae sedis</taxon>
        <taxon>Zoopagomycota</taxon>
        <taxon>Entomophthoromycotina</taxon>
        <taxon>Entomophthoromycetes</taxon>
        <taxon>Entomophthorales</taxon>
        <taxon>Entomophthoraceae</taxon>
        <taxon>Entomophthora</taxon>
    </lineage>
</organism>
<evidence type="ECO:0000313" key="2">
    <source>
        <dbReference type="Proteomes" id="UP001165960"/>
    </source>
</evidence>
<gene>
    <name evidence="1" type="ORF">DSO57_1013429</name>
</gene>
<accession>A0ACC2TSU8</accession>
<sequence>MHPKGSKNLHFYYSQLEAESLQAFQAFYTNNSTAAILTQDMLEEKKMDCKLTLILDNGGIIFVD</sequence>